<comment type="caution">
    <text evidence="1">The sequence shown here is derived from an EMBL/GenBank/DDBJ whole genome shotgun (WGS) entry which is preliminary data.</text>
</comment>
<evidence type="ECO:0000313" key="2">
    <source>
        <dbReference type="Proteomes" id="UP001597307"/>
    </source>
</evidence>
<dbReference type="Proteomes" id="UP001597307">
    <property type="component" value="Unassembled WGS sequence"/>
</dbReference>
<gene>
    <name evidence="1" type="ORF">ACFSFX_08880</name>
</gene>
<dbReference type="EMBL" id="JBHUGA010000025">
    <property type="protein sequence ID" value="MFD1846709.1"/>
    <property type="molecule type" value="Genomic_DNA"/>
</dbReference>
<keyword evidence="2" id="KW-1185">Reference proteome</keyword>
<accession>A0ABW4Q7T3</accession>
<organism evidence="1 2">
    <name type="scientific">Arthrobacter flavus</name>
    <dbReference type="NCBI Taxonomy" id="95172"/>
    <lineage>
        <taxon>Bacteria</taxon>
        <taxon>Bacillati</taxon>
        <taxon>Actinomycetota</taxon>
        <taxon>Actinomycetes</taxon>
        <taxon>Micrococcales</taxon>
        <taxon>Micrococcaceae</taxon>
        <taxon>Arthrobacter</taxon>
    </lineage>
</organism>
<dbReference type="RefSeq" id="WP_343878612.1">
    <property type="nucleotide sequence ID" value="NZ_BAAAIJ010000021.1"/>
</dbReference>
<name>A0ABW4Q7T3_9MICC</name>
<proteinExistence type="predicted"/>
<sequence length="171" mass="18863">MEEEAEIQGHRLYTGATIEEQAAVGRIASWAASVEQNLAELCVSLINQQDHEVGYAVIANMSAGSMIQLAKKLVNDSDAVPEQERADFLALLIAAQAGLKERNKILHASTGELRIGDKPHFFHRRKRGSVASGPQPYWEATEYGQDELDEIGARLFKVSDDLWAYVNLPAD</sequence>
<reference evidence="2" key="1">
    <citation type="journal article" date="2019" name="Int. J. Syst. Evol. Microbiol.">
        <title>The Global Catalogue of Microorganisms (GCM) 10K type strain sequencing project: providing services to taxonomists for standard genome sequencing and annotation.</title>
        <authorList>
            <consortium name="The Broad Institute Genomics Platform"/>
            <consortium name="The Broad Institute Genome Sequencing Center for Infectious Disease"/>
            <person name="Wu L."/>
            <person name="Ma J."/>
        </authorList>
    </citation>
    <scope>NUCLEOTIDE SEQUENCE [LARGE SCALE GENOMIC DNA]</scope>
    <source>
        <strain evidence="2">JCM 11496</strain>
    </source>
</reference>
<evidence type="ECO:0000313" key="1">
    <source>
        <dbReference type="EMBL" id="MFD1846709.1"/>
    </source>
</evidence>
<protein>
    <submittedName>
        <fullName evidence="1">Uncharacterized protein</fullName>
    </submittedName>
</protein>